<name>A0AAW0ZR67_9HYME</name>
<dbReference type="EMBL" id="JAWNGG020000130">
    <property type="protein sequence ID" value="KAK9300180.1"/>
    <property type="molecule type" value="Genomic_DNA"/>
</dbReference>
<comment type="caution">
    <text evidence="1">The sequence shown here is derived from an EMBL/GenBank/DDBJ whole genome shotgun (WGS) entry which is preliminary data.</text>
</comment>
<protein>
    <submittedName>
        <fullName evidence="1">Uncharacterized protein</fullName>
    </submittedName>
</protein>
<dbReference type="AlphaFoldDB" id="A0AAW0ZR67"/>
<reference evidence="1 2" key="1">
    <citation type="submission" date="2024-05" db="EMBL/GenBank/DDBJ databases">
        <title>The nuclear and mitochondrial genome assemblies of Tetragonisca angustula (Apidae: Meliponini), a tiny yet remarkable pollinator in the Neotropics.</title>
        <authorList>
            <person name="Ferrari R."/>
            <person name="Ricardo P.C."/>
            <person name="Dias F.C."/>
            <person name="Araujo N.S."/>
            <person name="Soares D.O."/>
            <person name="Zhou Q.-S."/>
            <person name="Zhu C.-D."/>
            <person name="Coutinho L."/>
            <person name="Airas M.C."/>
            <person name="Batista T.M."/>
        </authorList>
    </citation>
    <scope>NUCLEOTIDE SEQUENCE [LARGE SCALE GENOMIC DNA]</scope>
    <source>
        <strain evidence="1">ASF017062</strain>
        <tissue evidence="1">Abdomen</tissue>
    </source>
</reference>
<accession>A0AAW0ZR67</accession>
<sequence length="100" mass="11797">MRTGDFPRAKHFQRNNKTVTPEKPALLQAEKLLVTLLLLQEPRPGGRRLFRCPCDLPNLAKVGLVNQRCRRSFLDKWIKIYEMQWTADLGKIYLEKQFNK</sequence>
<gene>
    <name evidence="1" type="ORF">QLX08_007038</name>
</gene>
<keyword evidence="2" id="KW-1185">Reference proteome</keyword>
<evidence type="ECO:0000313" key="2">
    <source>
        <dbReference type="Proteomes" id="UP001432146"/>
    </source>
</evidence>
<evidence type="ECO:0000313" key="1">
    <source>
        <dbReference type="EMBL" id="KAK9300180.1"/>
    </source>
</evidence>
<dbReference type="Proteomes" id="UP001432146">
    <property type="component" value="Unassembled WGS sequence"/>
</dbReference>
<organism evidence="1 2">
    <name type="scientific">Tetragonisca angustula</name>
    <dbReference type="NCBI Taxonomy" id="166442"/>
    <lineage>
        <taxon>Eukaryota</taxon>
        <taxon>Metazoa</taxon>
        <taxon>Ecdysozoa</taxon>
        <taxon>Arthropoda</taxon>
        <taxon>Hexapoda</taxon>
        <taxon>Insecta</taxon>
        <taxon>Pterygota</taxon>
        <taxon>Neoptera</taxon>
        <taxon>Endopterygota</taxon>
        <taxon>Hymenoptera</taxon>
        <taxon>Apocrita</taxon>
        <taxon>Aculeata</taxon>
        <taxon>Apoidea</taxon>
        <taxon>Anthophila</taxon>
        <taxon>Apidae</taxon>
        <taxon>Tetragonisca</taxon>
    </lineage>
</organism>
<proteinExistence type="predicted"/>